<evidence type="ECO:0000313" key="3">
    <source>
        <dbReference type="EMBL" id="KAF0708920.1"/>
    </source>
</evidence>
<reference evidence="3 4" key="1">
    <citation type="submission" date="2019-08" db="EMBL/GenBank/DDBJ databases">
        <title>Whole genome of Aphis craccivora.</title>
        <authorList>
            <person name="Voronova N.V."/>
            <person name="Shulinski R.S."/>
            <person name="Bandarenka Y.V."/>
            <person name="Zhorov D.G."/>
            <person name="Warner D."/>
        </authorList>
    </citation>
    <scope>NUCLEOTIDE SEQUENCE [LARGE SCALE GENOMIC DNA]</scope>
    <source>
        <strain evidence="3">180601</strain>
        <tissue evidence="3">Whole Body</tissue>
    </source>
</reference>
<evidence type="ECO:0000259" key="2">
    <source>
        <dbReference type="Pfam" id="PF13843"/>
    </source>
</evidence>
<dbReference type="AlphaFoldDB" id="A0A6G0VTN2"/>
<dbReference type="PANTHER" id="PTHR46599:SF6">
    <property type="entry name" value="DUAL SPECIFICITY PHOSPHATASE 26"/>
    <property type="match status" value="1"/>
</dbReference>
<feature type="domain" description="PiggyBac transposable element-derived protein" evidence="2">
    <location>
        <begin position="123"/>
        <end position="233"/>
    </location>
</feature>
<dbReference type="Proteomes" id="UP000478052">
    <property type="component" value="Unassembled WGS sequence"/>
</dbReference>
<feature type="region of interest" description="Disordered" evidence="1">
    <location>
        <begin position="238"/>
        <end position="257"/>
    </location>
</feature>
<feature type="non-terminal residue" evidence="3">
    <location>
        <position position="257"/>
    </location>
</feature>
<accession>A0A6G0VTN2</accession>
<sequence>MACELDDDEVMRLLEEINSDDSEIEDNIIEDFEEEDSDADSEYYPPAIQDEDIIENIMNIQNEELPISSRICFENDNVVGKNGFKWQSKCNLIPSTSKITSKNIVHILSGPLGNALFSNEPVEYRSTMSLAMFNFIINCLRFDLKNTRDERKTITKFAPISETWEILMKNCQKWYKPGLYLTIDEQLVGFRGCCPFKIYIPSKPNKYGIKIIMMCDNSTNYMISAILYCGKGTVPSSIPAAHKKKSHTDKSGDRGGQ</sequence>
<dbReference type="PANTHER" id="PTHR46599">
    <property type="entry name" value="PIGGYBAC TRANSPOSABLE ELEMENT-DERIVED PROTEIN 4"/>
    <property type="match status" value="1"/>
</dbReference>
<comment type="caution">
    <text evidence="3">The sequence shown here is derived from an EMBL/GenBank/DDBJ whole genome shotgun (WGS) entry which is preliminary data.</text>
</comment>
<evidence type="ECO:0000313" key="4">
    <source>
        <dbReference type="Proteomes" id="UP000478052"/>
    </source>
</evidence>
<dbReference type="EMBL" id="VUJU01012050">
    <property type="protein sequence ID" value="KAF0708920.1"/>
    <property type="molecule type" value="Genomic_DNA"/>
</dbReference>
<keyword evidence="4" id="KW-1185">Reference proteome</keyword>
<dbReference type="Pfam" id="PF13843">
    <property type="entry name" value="DDE_Tnp_1_7"/>
    <property type="match status" value="1"/>
</dbReference>
<organism evidence="3 4">
    <name type="scientific">Aphis craccivora</name>
    <name type="common">Cowpea aphid</name>
    <dbReference type="NCBI Taxonomy" id="307492"/>
    <lineage>
        <taxon>Eukaryota</taxon>
        <taxon>Metazoa</taxon>
        <taxon>Ecdysozoa</taxon>
        <taxon>Arthropoda</taxon>
        <taxon>Hexapoda</taxon>
        <taxon>Insecta</taxon>
        <taxon>Pterygota</taxon>
        <taxon>Neoptera</taxon>
        <taxon>Paraneoptera</taxon>
        <taxon>Hemiptera</taxon>
        <taxon>Sternorrhyncha</taxon>
        <taxon>Aphidomorpha</taxon>
        <taxon>Aphidoidea</taxon>
        <taxon>Aphididae</taxon>
        <taxon>Aphidini</taxon>
        <taxon>Aphis</taxon>
        <taxon>Aphis</taxon>
    </lineage>
</organism>
<proteinExistence type="predicted"/>
<evidence type="ECO:0000256" key="1">
    <source>
        <dbReference type="SAM" id="MobiDB-lite"/>
    </source>
</evidence>
<feature type="compositionally biased region" description="Basic and acidic residues" evidence="1">
    <location>
        <begin position="248"/>
        <end position="257"/>
    </location>
</feature>
<dbReference type="OrthoDB" id="6626671at2759"/>
<gene>
    <name evidence="3" type="ORF">FWK35_00035783</name>
</gene>
<protein>
    <submittedName>
        <fullName evidence="3">PiggyBac transposable element-derived protein 4-like</fullName>
    </submittedName>
</protein>
<name>A0A6G0VTN2_APHCR</name>
<dbReference type="InterPro" id="IPR029526">
    <property type="entry name" value="PGBD"/>
</dbReference>